<evidence type="ECO:0000256" key="11">
    <source>
        <dbReference type="PIRSR" id="PIRSR005096-3"/>
    </source>
</evidence>
<comment type="pathway">
    <text evidence="2 8">Carbohydrate metabolism; hexose metabolism.</text>
</comment>
<evidence type="ECO:0000256" key="2">
    <source>
        <dbReference type="ARBA" id="ARBA00005028"/>
    </source>
</evidence>
<accession>A0A6H3G299</accession>
<dbReference type="PIRSF" id="PIRSF005096">
    <property type="entry name" value="GALM"/>
    <property type="match status" value="1"/>
</dbReference>
<evidence type="ECO:0000256" key="1">
    <source>
        <dbReference type="ARBA" id="ARBA00001614"/>
    </source>
</evidence>
<dbReference type="PANTHER" id="PTHR10091">
    <property type="entry name" value="ALDOSE-1-EPIMERASE"/>
    <property type="match status" value="1"/>
</dbReference>
<dbReference type="GO" id="GO:0005737">
    <property type="term" value="C:cytoplasm"/>
    <property type="evidence" value="ECO:0007669"/>
    <property type="project" value="TreeGrafter"/>
</dbReference>
<feature type="active site" description="Proton acceptor" evidence="9">
    <location>
        <position position="299"/>
    </location>
</feature>
<dbReference type="Pfam" id="PF01263">
    <property type="entry name" value="Aldose_epim"/>
    <property type="match status" value="1"/>
</dbReference>
<evidence type="ECO:0000256" key="9">
    <source>
        <dbReference type="PIRSR" id="PIRSR005096-1"/>
    </source>
</evidence>
<keyword evidence="6 8" id="KW-0413">Isomerase</keyword>
<evidence type="ECO:0000256" key="10">
    <source>
        <dbReference type="PIRSR" id="PIRSR005096-2"/>
    </source>
</evidence>
<dbReference type="InterPro" id="IPR011013">
    <property type="entry name" value="Gal_mutarotase_sf_dom"/>
</dbReference>
<dbReference type="AlphaFoldDB" id="A0A6H3G299"/>
<evidence type="ECO:0000256" key="6">
    <source>
        <dbReference type="ARBA" id="ARBA00023235"/>
    </source>
</evidence>
<dbReference type="InterPro" id="IPR015443">
    <property type="entry name" value="Aldose_1-epimerase"/>
</dbReference>
<dbReference type="InterPro" id="IPR018052">
    <property type="entry name" value="Ald1_epimerase_CS"/>
</dbReference>
<comment type="similarity">
    <text evidence="3 8">Belongs to the aldose epimerase family.</text>
</comment>
<dbReference type="KEGG" id="sagg:EN73_02630"/>
<dbReference type="Gene3D" id="2.70.98.10">
    <property type="match status" value="1"/>
</dbReference>
<dbReference type="SUPFAM" id="SSF74650">
    <property type="entry name" value="Galactose mutarotase-like"/>
    <property type="match status" value="1"/>
</dbReference>
<gene>
    <name evidence="12" type="ORF">C4618_09225</name>
</gene>
<reference evidence="12 13" key="1">
    <citation type="journal article" date="2018" name="Emerg. Microbes Infect.">
        <title>Phenotypic and molecular analysis of nontypeable Group B streptococci: identification of cps2a and hybrid cps2a/cps5 Group B streptococcal capsule gene clusters.</title>
        <authorList>
            <person name="Alhhazmi A."/>
            <person name="Tyrrell G.J."/>
        </authorList>
    </citation>
    <scope>NUCLEOTIDE SEQUENCE [LARGE SCALE GENOMIC DNA]</scope>
    <source>
        <strain evidence="12 13">PLGBS17</strain>
    </source>
</reference>
<feature type="binding site" evidence="11">
    <location>
        <begin position="173"/>
        <end position="175"/>
    </location>
    <ligand>
        <name>beta-D-galactose</name>
        <dbReference type="ChEBI" id="CHEBI:27667"/>
    </ligand>
</feature>
<dbReference type="PROSITE" id="PS00545">
    <property type="entry name" value="ALDOSE_1_EPIMERASE"/>
    <property type="match status" value="1"/>
</dbReference>
<protein>
    <recommendedName>
        <fullName evidence="5 8">Aldose 1-epimerase</fullName>
        <ecNumber evidence="4 8">5.1.3.3</ecNumber>
    </recommendedName>
</protein>
<dbReference type="RefSeq" id="WP_000152544.1">
    <property type="nucleotide sequence ID" value="NZ_BCNI01000021.1"/>
</dbReference>
<dbReference type="GO" id="GO:0006006">
    <property type="term" value="P:glucose metabolic process"/>
    <property type="evidence" value="ECO:0007669"/>
    <property type="project" value="TreeGrafter"/>
</dbReference>
<comment type="catalytic activity">
    <reaction evidence="1 8">
        <text>alpha-D-glucose = beta-D-glucose</text>
        <dbReference type="Rhea" id="RHEA:10264"/>
        <dbReference type="ChEBI" id="CHEBI:15903"/>
        <dbReference type="ChEBI" id="CHEBI:17925"/>
        <dbReference type="EC" id="5.1.3.3"/>
    </reaction>
</comment>
<evidence type="ECO:0000256" key="3">
    <source>
        <dbReference type="ARBA" id="ARBA00006206"/>
    </source>
</evidence>
<dbReference type="GO" id="GO:0033499">
    <property type="term" value="P:galactose catabolic process via UDP-galactose, Leloir pathway"/>
    <property type="evidence" value="ECO:0007669"/>
    <property type="project" value="TreeGrafter"/>
</dbReference>
<dbReference type="InterPro" id="IPR014718">
    <property type="entry name" value="GH-type_carb-bd"/>
</dbReference>
<sequence length="333" mass="37387">MTIIKKNFGEKLAFLYELKNKNGMKVTLTNFGARIVDIFIPIDEHLRNISLSATSVEDYYQKDIYVGATVAPVAGRISGAKTHIKGKCYHFTENEPNRTLHSGVDTSVEQYWSTEIEDKENKIIFSLFLPDGKNGFPGNVTVIATYQLTEENELKVNYQAQSDCDTIFNPTNHVYFNLTGDFQKSVASHQLKISSQEFVPLGKDHLPTGEILTVEGTDFDFREFALFSKGLNRFSFQTRLVNGFDHPWLLEVGNNAVEVVSPDNKISLIMKTNQPAVVIYTYNHGPTALAACHGAFSLECQSLPNACNLENLGSILLEKGKVFDSHFSYRFVF</sequence>
<evidence type="ECO:0000256" key="7">
    <source>
        <dbReference type="ARBA" id="ARBA00023277"/>
    </source>
</evidence>
<evidence type="ECO:0000256" key="5">
    <source>
        <dbReference type="ARBA" id="ARBA00014165"/>
    </source>
</evidence>
<dbReference type="UniPathway" id="UPA00242"/>
<dbReference type="Proteomes" id="UP000256718">
    <property type="component" value="Unassembled WGS sequence"/>
</dbReference>
<proteinExistence type="inferred from homology"/>
<dbReference type="EC" id="5.1.3.3" evidence="4 8"/>
<name>A0A6H3G299_STRAG</name>
<feature type="active site" description="Proton donor" evidence="9">
    <location>
        <position position="173"/>
    </location>
</feature>
<organism evidence="12 13">
    <name type="scientific">Streptococcus agalactiae</name>
    <dbReference type="NCBI Taxonomy" id="1311"/>
    <lineage>
        <taxon>Bacteria</taxon>
        <taxon>Bacillati</taxon>
        <taxon>Bacillota</taxon>
        <taxon>Bacilli</taxon>
        <taxon>Lactobacillales</taxon>
        <taxon>Streptococcaceae</taxon>
        <taxon>Streptococcus</taxon>
    </lineage>
</organism>
<dbReference type="EMBL" id="QHGZ01000190">
    <property type="protein sequence ID" value="RDY79457.1"/>
    <property type="molecule type" value="Genomic_DNA"/>
</dbReference>
<dbReference type="InterPro" id="IPR047215">
    <property type="entry name" value="Galactose_mutarotase-like"/>
</dbReference>
<dbReference type="PANTHER" id="PTHR10091:SF0">
    <property type="entry name" value="GALACTOSE MUTAROTASE"/>
    <property type="match status" value="1"/>
</dbReference>
<keyword evidence="7 8" id="KW-0119">Carbohydrate metabolism</keyword>
<dbReference type="CDD" id="cd09019">
    <property type="entry name" value="galactose_mutarotase_like"/>
    <property type="match status" value="1"/>
</dbReference>
<evidence type="ECO:0000313" key="13">
    <source>
        <dbReference type="Proteomes" id="UP000256718"/>
    </source>
</evidence>
<dbReference type="GO" id="GO:0004034">
    <property type="term" value="F:aldose 1-epimerase activity"/>
    <property type="evidence" value="ECO:0007669"/>
    <property type="project" value="UniProtKB-EC"/>
</dbReference>
<feature type="binding site" evidence="10">
    <location>
        <position position="245"/>
    </location>
    <ligand>
        <name>beta-D-galactose</name>
        <dbReference type="ChEBI" id="CHEBI:27667"/>
    </ligand>
</feature>
<evidence type="ECO:0000256" key="4">
    <source>
        <dbReference type="ARBA" id="ARBA00013185"/>
    </source>
</evidence>
<evidence type="ECO:0000313" key="12">
    <source>
        <dbReference type="EMBL" id="RDY79457.1"/>
    </source>
</evidence>
<evidence type="ECO:0000256" key="8">
    <source>
        <dbReference type="PIRNR" id="PIRNR005096"/>
    </source>
</evidence>
<dbReference type="GO" id="GO:0030246">
    <property type="term" value="F:carbohydrate binding"/>
    <property type="evidence" value="ECO:0007669"/>
    <property type="project" value="InterPro"/>
</dbReference>
<dbReference type="InterPro" id="IPR008183">
    <property type="entry name" value="Aldose_1/G6P_1-epimerase"/>
</dbReference>
<comment type="caution">
    <text evidence="12">The sequence shown here is derived from an EMBL/GenBank/DDBJ whole genome shotgun (WGS) entry which is preliminary data.</text>
</comment>